<reference evidence="2" key="1">
    <citation type="submission" date="2018-05" db="EMBL/GenBank/DDBJ databases">
        <title>Whole genome of Theropithecus gelada.</title>
        <authorList>
            <person name="Chiou K.L."/>
            <person name="Snyder-Mackler N."/>
        </authorList>
    </citation>
    <scope>NUCLEOTIDE SEQUENCE [LARGE SCALE GENOMIC DNA]</scope>
</reference>
<protein>
    <submittedName>
        <fullName evidence="2">Uncharacterized protein</fullName>
    </submittedName>
</protein>
<dbReference type="Ensembl" id="ENSTGET00000035104.1">
    <property type="protein sequence ID" value="ENSTGEP00000029493.1"/>
    <property type="gene ID" value="ENSTGEG00000023718.1"/>
</dbReference>
<sequence length="163" mass="17001">MGHPSPGHLCPASPRDQGCCLFPTCPSPAPPVTWASCPSVSLVLVASATSTFHVSLRWPQVLVLPLFLLLTLGHTPSPPTCEWWGAGVILRTDSMGRRPSCQAVLAGHTPMPARPVPRPQGAPETLLPQRKAPHGAPVLQLTSLSLVMGPSKAGEQGRGSSSG</sequence>
<accession>A0A8D2FXA4</accession>
<dbReference type="Proteomes" id="UP000694411">
    <property type="component" value="Chromosome 12"/>
</dbReference>
<name>A0A8D2FXA4_THEGE</name>
<reference evidence="2" key="2">
    <citation type="submission" date="2025-08" db="UniProtKB">
        <authorList>
            <consortium name="Ensembl"/>
        </authorList>
    </citation>
    <scope>IDENTIFICATION</scope>
</reference>
<reference evidence="2" key="3">
    <citation type="submission" date="2025-09" db="UniProtKB">
        <authorList>
            <consortium name="Ensembl"/>
        </authorList>
    </citation>
    <scope>IDENTIFICATION</scope>
</reference>
<evidence type="ECO:0000313" key="2">
    <source>
        <dbReference type="Ensembl" id="ENSTGEP00000029493.1"/>
    </source>
</evidence>
<proteinExistence type="predicted"/>
<keyword evidence="3" id="KW-1185">Reference proteome</keyword>
<feature type="region of interest" description="Disordered" evidence="1">
    <location>
        <begin position="107"/>
        <end position="133"/>
    </location>
</feature>
<dbReference type="AlphaFoldDB" id="A0A8D2FXA4"/>
<evidence type="ECO:0000256" key="1">
    <source>
        <dbReference type="SAM" id="MobiDB-lite"/>
    </source>
</evidence>
<evidence type="ECO:0000313" key="3">
    <source>
        <dbReference type="Proteomes" id="UP000694411"/>
    </source>
</evidence>
<organism evidence="2 3">
    <name type="scientific">Theropithecus gelada</name>
    <name type="common">Gelada baboon</name>
    <dbReference type="NCBI Taxonomy" id="9565"/>
    <lineage>
        <taxon>Eukaryota</taxon>
        <taxon>Metazoa</taxon>
        <taxon>Chordata</taxon>
        <taxon>Craniata</taxon>
        <taxon>Vertebrata</taxon>
        <taxon>Euteleostomi</taxon>
        <taxon>Mammalia</taxon>
        <taxon>Eutheria</taxon>
        <taxon>Euarchontoglires</taxon>
        <taxon>Primates</taxon>
        <taxon>Haplorrhini</taxon>
        <taxon>Catarrhini</taxon>
        <taxon>Cercopithecidae</taxon>
        <taxon>Cercopithecinae</taxon>
        <taxon>Theropithecus</taxon>
    </lineage>
</organism>